<name>A0A4Q1VSG0_9BRAD</name>
<accession>A0A4Q1VSG0</accession>
<gene>
    <name evidence="1" type="ORF">B5V03_00030</name>
</gene>
<dbReference type="EMBL" id="MZXW01000002">
    <property type="protein sequence ID" value="RXT54395.1"/>
    <property type="molecule type" value="Genomic_DNA"/>
</dbReference>
<dbReference type="Proteomes" id="UP000290819">
    <property type="component" value="Unassembled WGS sequence"/>
</dbReference>
<keyword evidence="2" id="KW-1185">Reference proteome</keyword>
<comment type="caution">
    <text evidence="1">The sequence shown here is derived from an EMBL/GenBank/DDBJ whole genome shotgun (WGS) entry which is preliminary data.</text>
</comment>
<dbReference type="AlphaFoldDB" id="A0A4Q1VSG0"/>
<sequence>MQNPYTRPAMFALELLHAEVGGAILENRQKNDEMSEQMRQMEAFIKMLGEAAEAEQVVQAGHVKDRRRCVGRAWRARLQ</sequence>
<protein>
    <submittedName>
        <fullName evidence="1">Uncharacterized protein</fullName>
    </submittedName>
</protein>
<organism evidence="1 2">
    <name type="scientific">Bradyrhizobium betae</name>
    <dbReference type="NCBI Taxonomy" id="244734"/>
    <lineage>
        <taxon>Bacteria</taxon>
        <taxon>Pseudomonadati</taxon>
        <taxon>Pseudomonadota</taxon>
        <taxon>Alphaproteobacteria</taxon>
        <taxon>Hyphomicrobiales</taxon>
        <taxon>Nitrobacteraceae</taxon>
        <taxon>Bradyrhizobium</taxon>
    </lineage>
</organism>
<evidence type="ECO:0000313" key="1">
    <source>
        <dbReference type="EMBL" id="RXT54395.1"/>
    </source>
</evidence>
<evidence type="ECO:0000313" key="2">
    <source>
        <dbReference type="Proteomes" id="UP000290819"/>
    </source>
</evidence>
<reference evidence="1 2" key="1">
    <citation type="submission" date="2017-03" db="EMBL/GenBank/DDBJ databases">
        <authorList>
            <person name="Safronova V.I."/>
            <person name="Sazanova A.L."/>
            <person name="Chirak E.R."/>
        </authorList>
    </citation>
    <scope>NUCLEOTIDE SEQUENCE [LARGE SCALE GENOMIC DNA]</scope>
    <source>
        <strain evidence="1 2">Opo-243</strain>
    </source>
</reference>
<proteinExistence type="predicted"/>